<sequence length="437" mass="49828">MNANQSNAGVVPCMIVLEVLKEHNYERWCIFMQHYLVGQDLWDVVLSSEIAYANEEDPREWIKRNALALHAIKISCGEEKFNRIKEMNSAKDAWNALANLHKQENEEGTKIQELIKTSTVERKQASPLLKDIRKMGNSDAVKTLFETHPLYSPALMENGSTALRVAITAGKIELAKELISMISEGQLEMQDKSGKTVLSLAAFKGSREIIECLVAKNKKLLEIPDCKKKIPLVLACVARHKSLTLYLYSVTPIEILDPVNGDHGFFLLKECIRNHMFGRWLLYVPKYSHTYARAYARDMVHFTCEQLSTLGRERLKSSGAVEASFKAIQLGYLDFVKEISEANPEIVWSHSTDPDEHSRDMLMHAVAHRQGDIAEFLYRLDPLRIMEEFNIDDQKNNLLHLAAKLPPSCPCIQDISDPLLRMQSEANWFRVILETFI</sequence>
<name>A0AAV5LB71_9ROSI</name>
<proteinExistence type="predicted"/>
<comment type="caution">
    <text evidence="1">The sequence shown here is derived from an EMBL/GenBank/DDBJ whole genome shotgun (WGS) entry which is preliminary data.</text>
</comment>
<accession>A0AAV5LB71</accession>
<dbReference type="Pfam" id="PF14223">
    <property type="entry name" value="Retrotran_gag_2"/>
    <property type="match status" value="1"/>
</dbReference>
<reference evidence="1 2" key="1">
    <citation type="journal article" date="2021" name="Commun. Biol.">
        <title>The genome of Shorea leprosula (Dipterocarpaceae) highlights the ecological relevance of drought in aseasonal tropical rainforests.</title>
        <authorList>
            <person name="Ng K.K.S."/>
            <person name="Kobayashi M.J."/>
            <person name="Fawcett J.A."/>
            <person name="Hatakeyama M."/>
            <person name="Paape T."/>
            <person name="Ng C.H."/>
            <person name="Ang C.C."/>
            <person name="Tnah L.H."/>
            <person name="Lee C.T."/>
            <person name="Nishiyama T."/>
            <person name="Sese J."/>
            <person name="O'Brien M.J."/>
            <person name="Copetti D."/>
            <person name="Mohd Noor M.I."/>
            <person name="Ong R.C."/>
            <person name="Putra M."/>
            <person name="Sireger I.Z."/>
            <person name="Indrioko S."/>
            <person name="Kosugi Y."/>
            <person name="Izuno A."/>
            <person name="Isagi Y."/>
            <person name="Lee S.L."/>
            <person name="Shimizu K.K."/>
        </authorList>
    </citation>
    <scope>NUCLEOTIDE SEQUENCE [LARGE SCALE GENOMIC DNA]</scope>
    <source>
        <strain evidence="1">214</strain>
    </source>
</reference>
<evidence type="ECO:0008006" key="3">
    <source>
        <dbReference type="Google" id="ProtNLM"/>
    </source>
</evidence>
<dbReference type="Proteomes" id="UP001054252">
    <property type="component" value="Unassembled WGS sequence"/>
</dbReference>
<dbReference type="Gene3D" id="1.25.40.20">
    <property type="entry name" value="Ankyrin repeat-containing domain"/>
    <property type="match status" value="1"/>
</dbReference>
<evidence type="ECO:0000313" key="2">
    <source>
        <dbReference type="Proteomes" id="UP001054252"/>
    </source>
</evidence>
<dbReference type="SMART" id="SM00248">
    <property type="entry name" value="ANK"/>
    <property type="match status" value="3"/>
</dbReference>
<evidence type="ECO:0000313" key="1">
    <source>
        <dbReference type="EMBL" id="GKV34305.1"/>
    </source>
</evidence>
<dbReference type="PANTHER" id="PTHR24121">
    <property type="entry name" value="NO MECHANORECEPTOR POTENTIAL C, ISOFORM D-RELATED"/>
    <property type="match status" value="1"/>
</dbReference>
<protein>
    <recommendedName>
        <fullName evidence="3">DUF4219 domain-containing protein</fullName>
    </recommendedName>
</protein>
<dbReference type="InterPro" id="IPR036770">
    <property type="entry name" value="Ankyrin_rpt-contain_sf"/>
</dbReference>
<keyword evidence="2" id="KW-1185">Reference proteome</keyword>
<dbReference type="InterPro" id="IPR002110">
    <property type="entry name" value="Ankyrin_rpt"/>
</dbReference>
<dbReference type="EMBL" id="BPVZ01000104">
    <property type="protein sequence ID" value="GKV34305.1"/>
    <property type="molecule type" value="Genomic_DNA"/>
</dbReference>
<gene>
    <name evidence="1" type="ORF">SLEP1_g42682</name>
</gene>
<dbReference type="Pfam" id="PF12796">
    <property type="entry name" value="Ank_2"/>
    <property type="match status" value="1"/>
</dbReference>
<dbReference type="SUPFAM" id="SSF48403">
    <property type="entry name" value="Ankyrin repeat"/>
    <property type="match status" value="1"/>
</dbReference>
<organism evidence="1 2">
    <name type="scientific">Rubroshorea leprosula</name>
    <dbReference type="NCBI Taxonomy" id="152421"/>
    <lineage>
        <taxon>Eukaryota</taxon>
        <taxon>Viridiplantae</taxon>
        <taxon>Streptophyta</taxon>
        <taxon>Embryophyta</taxon>
        <taxon>Tracheophyta</taxon>
        <taxon>Spermatophyta</taxon>
        <taxon>Magnoliopsida</taxon>
        <taxon>eudicotyledons</taxon>
        <taxon>Gunneridae</taxon>
        <taxon>Pentapetalae</taxon>
        <taxon>rosids</taxon>
        <taxon>malvids</taxon>
        <taxon>Malvales</taxon>
        <taxon>Dipterocarpaceae</taxon>
        <taxon>Rubroshorea</taxon>
    </lineage>
</organism>
<dbReference type="AlphaFoldDB" id="A0AAV5LB71"/>
<dbReference type="PANTHER" id="PTHR24121:SF16">
    <property type="entry name" value="NON-SPECIFIC SERINE_THREONINE PROTEIN KINASE"/>
    <property type="match status" value="1"/>
</dbReference>